<keyword evidence="1" id="KW-0472">Membrane</keyword>
<feature type="transmembrane region" description="Helical" evidence="1">
    <location>
        <begin position="427"/>
        <end position="445"/>
    </location>
</feature>
<dbReference type="EMBL" id="BNJF01000008">
    <property type="protein sequence ID" value="GHO50419.1"/>
    <property type="molecule type" value="Genomic_DNA"/>
</dbReference>
<evidence type="ECO:0000313" key="2">
    <source>
        <dbReference type="EMBL" id="GHO50419.1"/>
    </source>
</evidence>
<dbReference type="RefSeq" id="WP_220199437.1">
    <property type="nucleotide sequence ID" value="NZ_BNJF01000008.1"/>
</dbReference>
<keyword evidence="3" id="KW-1185">Reference proteome</keyword>
<keyword evidence="1" id="KW-1133">Transmembrane helix</keyword>
<feature type="transmembrane region" description="Helical" evidence="1">
    <location>
        <begin position="339"/>
        <end position="362"/>
    </location>
</feature>
<evidence type="ECO:0008006" key="4">
    <source>
        <dbReference type="Google" id="ProtNLM"/>
    </source>
</evidence>
<accession>A0A8J3IEA8</accession>
<protein>
    <recommendedName>
        <fullName evidence="4">TrbL/VirB6 plasmid conjugal transfer protein</fullName>
    </recommendedName>
</protein>
<organism evidence="2 3">
    <name type="scientific">Ktedonospora formicarum</name>
    <dbReference type="NCBI Taxonomy" id="2778364"/>
    <lineage>
        <taxon>Bacteria</taxon>
        <taxon>Bacillati</taxon>
        <taxon>Chloroflexota</taxon>
        <taxon>Ktedonobacteria</taxon>
        <taxon>Ktedonobacterales</taxon>
        <taxon>Ktedonobacteraceae</taxon>
        <taxon>Ktedonospora</taxon>
    </lineage>
</organism>
<evidence type="ECO:0000256" key="1">
    <source>
        <dbReference type="SAM" id="Phobius"/>
    </source>
</evidence>
<proteinExistence type="predicted"/>
<evidence type="ECO:0000313" key="3">
    <source>
        <dbReference type="Proteomes" id="UP000612362"/>
    </source>
</evidence>
<comment type="caution">
    <text evidence="2">The sequence shown here is derived from an EMBL/GenBank/DDBJ whole genome shotgun (WGS) entry which is preliminary data.</text>
</comment>
<gene>
    <name evidence="2" type="ORF">KSX_85820</name>
</gene>
<name>A0A8J3IEA8_9CHLR</name>
<feature type="transmembrane region" description="Helical" evidence="1">
    <location>
        <begin position="190"/>
        <end position="210"/>
    </location>
</feature>
<dbReference type="AlphaFoldDB" id="A0A8J3IEA8"/>
<reference evidence="2" key="1">
    <citation type="submission" date="2020-10" db="EMBL/GenBank/DDBJ databases">
        <title>Taxonomic study of unclassified bacteria belonging to the class Ktedonobacteria.</title>
        <authorList>
            <person name="Yabe S."/>
            <person name="Wang C.M."/>
            <person name="Zheng Y."/>
            <person name="Sakai Y."/>
            <person name="Cavaletti L."/>
            <person name="Monciardini P."/>
            <person name="Donadio S."/>
        </authorList>
    </citation>
    <scope>NUCLEOTIDE SEQUENCE</scope>
    <source>
        <strain evidence="2">SOSP1-1</strain>
    </source>
</reference>
<keyword evidence="1" id="KW-0812">Transmembrane</keyword>
<feature type="transmembrane region" description="Helical" evidence="1">
    <location>
        <begin position="148"/>
        <end position="169"/>
    </location>
</feature>
<feature type="transmembrane region" description="Helical" evidence="1">
    <location>
        <begin position="21"/>
        <end position="44"/>
    </location>
</feature>
<feature type="transmembrane region" description="Helical" evidence="1">
    <location>
        <begin position="383"/>
        <end position="407"/>
    </location>
</feature>
<dbReference type="Proteomes" id="UP000612362">
    <property type="component" value="Unassembled WGS sequence"/>
</dbReference>
<sequence>MLILAKWISRQQSEQPKKRRWLRYIDLIIVFVVLQVVLLLLLLVHSSSTSVTTTSSSQTSQVSTTIAAPQIPTTQNTSQQGSQSQAANVDCKDTQHMDGSCLEGVFNDNGDAYTNDTSPILNLLYGSTALFFYTPYQYTVENPQVIELWGGILIIVDIFIALVFLLNGIRVIFSGMVFRFDKAVEELPGIFLALIAAHVSLAFITAFLGLNNILTYETYQWSSQNLFQSNGIAKDEGNNPLTVNVTIGIGINQKAPVYDNLPKEVKEKYCDHKSFIKTIWHGRIFGVWQCNKMPADILIRSQLLQKNLEFTDFFNNLQDLGNGLGMLLKVMALMLMVQMIIRLFFLIVYIVTAPLGLACWALPGKIGQSVTGLWLKGFISTALVQFVMVLSLIVMQVLAGAILKFVTDVNPAKNADGIAVGPGNLDMITLVNLMSICFLWFIIRIPSLLGTAPMRTMVAAGQSMAQAVQTTVAVQIAEAQMVTSLAVSGVSMAASR</sequence>